<sequence>MRKLLRELMTDSSTVERFRGLINEDSDVEVTVAKKWRVWLQAKFDRQSRKLNVVVNSAELISGRLTPNSHWSLFFVMYLLPEETVKAKSAIHPYCAALTSDDTMNFTIAPEVKPPINVKLALYSIDERKNRTSHGFTIISLSEADVISGEQKLMCLDLHSHYKQASRIDFSRVYE</sequence>
<keyword evidence="2" id="KW-1185">Reference proteome</keyword>
<evidence type="ECO:0000313" key="1">
    <source>
        <dbReference type="EMBL" id="VDP32836.1"/>
    </source>
</evidence>
<reference evidence="3" key="1">
    <citation type="submission" date="2016-06" db="UniProtKB">
        <authorList>
            <consortium name="WormBaseParasite"/>
        </authorList>
    </citation>
    <scope>IDENTIFICATION</scope>
</reference>
<dbReference type="Gene3D" id="2.60.40.150">
    <property type="entry name" value="C2 domain"/>
    <property type="match status" value="1"/>
</dbReference>
<accession>A0A183J3W3</accession>
<name>A0A183J3W3_9BILA</name>
<dbReference type="WBParaSite" id="SBAD_0001093001-mRNA-1">
    <property type="protein sequence ID" value="SBAD_0001093001-mRNA-1"/>
    <property type="gene ID" value="SBAD_0001093001"/>
</dbReference>
<proteinExistence type="predicted"/>
<organism evidence="3">
    <name type="scientific">Soboliphyme baturini</name>
    <dbReference type="NCBI Taxonomy" id="241478"/>
    <lineage>
        <taxon>Eukaryota</taxon>
        <taxon>Metazoa</taxon>
        <taxon>Ecdysozoa</taxon>
        <taxon>Nematoda</taxon>
        <taxon>Enoplea</taxon>
        <taxon>Dorylaimia</taxon>
        <taxon>Dioctophymatida</taxon>
        <taxon>Dioctophymatoidea</taxon>
        <taxon>Soboliphymatidae</taxon>
        <taxon>Soboliphyme</taxon>
    </lineage>
</organism>
<evidence type="ECO:0000313" key="2">
    <source>
        <dbReference type="Proteomes" id="UP000270296"/>
    </source>
</evidence>
<dbReference type="InterPro" id="IPR035892">
    <property type="entry name" value="C2_domain_sf"/>
</dbReference>
<gene>
    <name evidence="1" type="ORF">SBAD_LOCUS10562</name>
</gene>
<evidence type="ECO:0000313" key="3">
    <source>
        <dbReference type="WBParaSite" id="SBAD_0001093001-mRNA-1"/>
    </source>
</evidence>
<protein>
    <submittedName>
        <fullName evidence="3">MATH domain-containing protein</fullName>
    </submittedName>
</protein>
<dbReference type="Proteomes" id="UP000270296">
    <property type="component" value="Unassembled WGS sequence"/>
</dbReference>
<dbReference type="AlphaFoldDB" id="A0A183J3W3"/>
<dbReference type="SUPFAM" id="SSF49562">
    <property type="entry name" value="C2 domain (Calcium/lipid-binding domain, CaLB)"/>
    <property type="match status" value="1"/>
</dbReference>
<reference evidence="1 2" key="2">
    <citation type="submission" date="2018-11" db="EMBL/GenBank/DDBJ databases">
        <authorList>
            <consortium name="Pathogen Informatics"/>
        </authorList>
    </citation>
    <scope>NUCLEOTIDE SEQUENCE [LARGE SCALE GENOMIC DNA]</scope>
</reference>
<dbReference type="EMBL" id="UZAM01014255">
    <property type="protein sequence ID" value="VDP32836.1"/>
    <property type="molecule type" value="Genomic_DNA"/>
</dbReference>